<dbReference type="InterPro" id="IPR001610">
    <property type="entry name" value="PAC"/>
</dbReference>
<dbReference type="SUPFAM" id="SSF55785">
    <property type="entry name" value="PYP-like sensor domain (PAS domain)"/>
    <property type="match status" value="4"/>
</dbReference>
<dbReference type="AlphaFoldDB" id="B8FND1"/>
<dbReference type="SMART" id="SM00388">
    <property type="entry name" value="HisKA"/>
    <property type="match status" value="1"/>
</dbReference>
<dbReference type="InterPro" id="IPR000700">
    <property type="entry name" value="PAS-assoc_C"/>
</dbReference>
<dbReference type="Gene3D" id="1.10.287.130">
    <property type="match status" value="1"/>
</dbReference>
<dbReference type="CDD" id="cd00156">
    <property type="entry name" value="REC"/>
    <property type="match status" value="1"/>
</dbReference>
<feature type="domain" description="Histidine kinase" evidence="10">
    <location>
        <begin position="702"/>
        <end position="925"/>
    </location>
</feature>
<dbReference type="SMART" id="SM00448">
    <property type="entry name" value="REC"/>
    <property type="match status" value="1"/>
</dbReference>
<dbReference type="InterPro" id="IPR003594">
    <property type="entry name" value="HATPase_dom"/>
</dbReference>
<dbReference type="eggNOG" id="COG0745">
    <property type="taxonomic scope" value="Bacteria"/>
</dbReference>
<dbReference type="PROSITE" id="PS50113">
    <property type="entry name" value="PAC"/>
    <property type="match status" value="3"/>
</dbReference>
<dbReference type="InterPro" id="IPR029016">
    <property type="entry name" value="GAF-like_dom_sf"/>
</dbReference>
<dbReference type="Pfam" id="PF13188">
    <property type="entry name" value="PAS_8"/>
    <property type="match status" value="1"/>
</dbReference>
<evidence type="ECO:0000256" key="6">
    <source>
        <dbReference type="ARBA" id="ARBA00022777"/>
    </source>
</evidence>
<dbReference type="SUPFAM" id="SSF55874">
    <property type="entry name" value="ATPase domain of HSP90 chaperone/DNA topoisomerase II/histidine kinase"/>
    <property type="match status" value="1"/>
</dbReference>
<keyword evidence="6 14" id="KW-0418">Kinase</keyword>
<dbReference type="InterPro" id="IPR036890">
    <property type="entry name" value="HATPase_C_sf"/>
</dbReference>
<evidence type="ECO:0000256" key="2">
    <source>
        <dbReference type="ARBA" id="ARBA00012438"/>
    </source>
</evidence>
<dbReference type="SMART" id="SM00387">
    <property type="entry name" value="HATPase_c"/>
    <property type="match status" value="1"/>
</dbReference>
<dbReference type="InterPro" id="IPR003661">
    <property type="entry name" value="HisK_dim/P_dom"/>
</dbReference>
<dbReference type="Gene3D" id="3.30.565.10">
    <property type="entry name" value="Histidine kinase-like ATPase, C-terminal domain"/>
    <property type="match status" value="1"/>
</dbReference>
<keyword evidence="3 9" id="KW-0597">Phosphoprotein</keyword>
<comment type="catalytic activity">
    <reaction evidence="1">
        <text>ATP + protein L-histidine = ADP + protein N-phospho-L-histidine.</text>
        <dbReference type="EC" id="2.7.13.3"/>
    </reaction>
</comment>
<dbReference type="InterPro" id="IPR011006">
    <property type="entry name" value="CheY-like_superfamily"/>
</dbReference>
<feature type="modified residue" description="4-aspartylphosphate" evidence="9">
    <location>
        <position position="996"/>
    </location>
</feature>
<feature type="domain" description="PAS" evidence="12">
    <location>
        <begin position="311"/>
        <end position="382"/>
    </location>
</feature>
<feature type="domain" description="Response regulatory" evidence="11">
    <location>
        <begin position="945"/>
        <end position="1061"/>
    </location>
</feature>
<evidence type="ECO:0000256" key="9">
    <source>
        <dbReference type="PROSITE-ProRule" id="PRU00169"/>
    </source>
</evidence>
<dbReference type="Pfam" id="PF02518">
    <property type="entry name" value="HATPase_c"/>
    <property type="match status" value="1"/>
</dbReference>
<dbReference type="GO" id="GO:0000155">
    <property type="term" value="F:phosphorelay sensor kinase activity"/>
    <property type="evidence" value="ECO:0007669"/>
    <property type="project" value="InterPro"/>
</dbReference>
<dbReference type="Pfam" id="PF13426">
    <property type="entry name" value="PAS_9"/>
    <property type="match status" value="2"/>
</dbReference>
<dbReference type="eggNOG" id="COG2203">
    <property type="taxonomic scope" value="Bacteria"/>
</dbReference>
<evidence type="ECO:0000259" key="13">
    <source>
        <dbReference type="PROSITE" id="PS50113"/>
    </source>
</evidence>
<sequence>MPKPTYEELEKRFAELKKSAGAPDINTTLLDIFRCIPSCKTFEEAARKIFDQCKQLTGAQSGYVALLSANGKENEVLFLDDGGAPCTVDPTLPMPIRGLRETAYRTNKAACENAFPESSWMDFMPEGHLRLENVMFVPLNIEGVTVGIIGLANKPGGFTSQDIGIAEMLGDLAAVALTFARSQDSLKESGELYRSILETTMDGFWVTDIEGRLLEVNDAYCQMSGYTKNELTAMKISDLEAQEDASKVTRHIEKLASMGSDRFESRHRKKDGGIMDIEVSVQFRPEQGGRVVCFLRDISERKKTEAALVESEQKWRNILTNTPQIGVTLNPEAKIVFVNDHLLKLTGWNEHEVIGKDWFDLFIPENVRDVIRKVFFSAMNQKDAFGYSTYENEILDRRGNTLNVAWSNVLTKDADGKSIDITCLGVDLTERIRAEKALSDSAAYMQSIFRAAPSGIGVVTNRVFSKVNDTLCRMVGYSREELIGQGPALIYPSQEECDRVGRVKFEQIQKRGTGSVETRFRRKDGGIVDVLLSATPIDPSDHGVGLTFTALDISERKKIERSVQVAHELLLTILDSIDATISVADMKTYEILFMNKYMVESFGRDLTGELCWQAFRGGSGPCSFCSNSRLLDDHGQPTGLYSWQGKNPITEKWYINHDRAIQWTDGRMVRLQIATDITQIKDLEEKLRQSQKMESIGNLAGGIAHDFNNILFPIMGLSEMLMDDLPKNSQERESAEEIFKAGKRGSDLVKQILAFSRQSEQKKVPTRIQSILKEVLKLSRSTIPAYIEINQAIQSDCGMVLADPSQMHQVGMNIITNAYHAVEDKGGTITVRLEERNLEEAEAGKYDLRPGRYLVLSVNDTGCGMPEKLVDKIFDPYFTTKEQGKGTGLGLAVVYGIVKEHSGTVKVHSAVGKGSTFDVYLPLMEKAGLAEPVKTMADLPTGHERIFLVDDEEAIANLEKMMLTRLGYTVASYTSSVKALEAFEADPHAYDLVVTDMTMPSLTGAQLAGKVRSLRKSMPIIICTGFSEKMDEAKAKDLGVAGLLMKPIDRADLAKTVRRVLDEFKGGAPPE</sequence>
<dbReference type="PANTHER" id="PTHR43065:SF42">
    <property type="entry name" value="TWO-COMPONENT SENSOR PPRA"/>
    <property type="match status" value="1"/>
</dbReference>
<dbReference type="HOGENOM" id="CLU_000445_114_51_7"/>
<protein>
    <recommendedName>
        <fullName evidence="2">histidine kinase</fullName>
        <ecNumber evidence="2">2.7.13.3</ecNumber>
    </recommendedName>
</protein>
<dbReference type="InterPro" id="IPR004358">
    <property type="entry name" value="Sig_transdc_His_kin-like_C"/>
</dbReference>
<evidence type="ECO:0000256" key="7">
    <source>
        <dbReference type="ARBA" id="ARBA00022840"/>
    </source>
</evidence>
<keyword evidence="7" id="KW-0067">ATP-binding</keyword>
<dbReference type="InterPro" id="IPR035965">
    <property type="entry name" value="PAS-like_dom_sf"/>
</dbReference>
<feature type="domain" description="PAC" evidence="13">
    <location>
        <begin position="261"/>
        <end position="310"/>
    </location>
</feature>
<dbReference type="InterPro" id="IPR000014">
    <property type="entry name" value="PAS"/>
</dbReference>
<feature type="domain" description="PAS" evidence="12">
    <location>
        <begin position="467"/>
        <end position="496"/>
    </location>
</feature>
<accession>B8FND1</accession>
<dbReference type="PROSITE" id="PS50112">
    <property type="entry name" value="PAS"/>
    <property type="match status" value="3"/>
</dbReference>
<dbReference type="SMART" id="SM00065">
    <property type="entry name" value="GAF"/>
    <property type="match status" value="1"/>
</dbReference>
<feature type="domain" description="PAC" evidence="13">
    <location>
        <begin position="514"/>
        <end position="565"/>
    </location>
</feature>
<dbReference type="Gene3D" id="3.40.50.2300">
    <property type="match status" value="1"/>
</dbReference>
<dbReference type="Gene3D" id="3.30.450.20">
    <property type="entry name" value="PAS domain"/>
    <property type="match status" value="3"/>
</dbReference>
<dbReference type="Pfam" id="PF00512">
    <property type="entry name" value="HisKA"/>
    <property type="match status" value="1"/>
</dbReference>
<dbReference type="eggNOG" id="COG4191">
    <property type="taxonomic scope" value="Bacteria"/>
</dbReference>
<dbReference type="SUPFAM" id="SSF47384">
    <property type="entry name" value="Homodimeric domain of signal transducing histidine kinase"/>
    <property type="match status" value="1"/>
</dbReference>
<feature type="domain" description="PAC" evidence="13">
    <location>
        <begin position="388"/>
        <end position="440"/>
    </location>
</feature>
<dbReference type="EC" id="2.7.13.3" evidence="2"/>
<evidence type="ECO:0000256" key="4">
    <source>
        <dbReference type="ARBA" id="ARBA00022679"/>
    </source>
</evidence>
<dbReference type="CDD" id="cd00130">
    <property type="entry name" value="PAS"/>
    <property type="match status" value="3"/>
</dbReference>
<evidence type="ECO:0000259" key="11">
    <source>
        <dbReference type="PROSITE" id="PS50110"/>
    </source>
</evidence>
<dbReference type="InterPro" id="IPR005467">
    <property type="entry name" value="His_kinase_dom"/>
</dbReference>
<dbReference type="eggNOG" id="COG2202">
    <property type="taxonomic scope" value="Bacteria"/>
</dbReference>
<evidence type="ECO:0000256" key="8">
    <source>
        <dbReference type="ARBA" id="ARBA00023012"/>
    </source>
</evidence>
<evidence type="ECO:0000256" key="5">
    <source>
        <dbReference type="ARBA" id="ARBA00022741"/>
    </source>
</evidence>
<evidence type="ECO:0000313" key="14">
    <source>
        <dbReference type="EMBL" id="ACL06100.1"/>
    </source>
</evidence>
<dbReference type="Pfam" id="PF00072">
    <property type="entry name" value="Response_reg"/>
    <property type="match status" value="1"/>
</dbReference>
<dbReference type="Pfam" id="PF13185">
    <property type="entry name" value="GAF_2"/>
    <property type="match status" value="1"/>
</dbReference>
<dbReference type="Pfam" id="PF00989">
    <property type="entry name" value="PAS"/>
    <property type="match status" value="1"/>
</dbReference>
<dbReference type="InterPro" id="IPR001789">
    <property type="entry name" value="Sig_transdc_resp-reg_receiver"/>
</dbReference>
<dbReference type="SMART" id="SM00086">
    <property type="entry name" value="PAC"/>
    <property type="match status" value="3"/>
</dbReference>
<reference evidence="14 15" key="1">
    <citation type="journal article" date="2012" name="Environ. Microbiol.">
        <title>The genome sequence of Desulfatibacillum alkenivorans AK-01: a blueprint for anaerobic alkane oxidation.</title>
        <authorList>
            <person name="Callaghan A.V."/>
            <person name="Morris B.E."/>
            <person name="Pereira I.A."/>
            <person name="McInerney M.J."/>
            <person name="Austin R.N."/>
            <person name="Groves J.T."/>
            <person name="Kukor J.J."/>
            <person name="Suflita J.M."/>
            <person name="Young L.Y."/>
            <person name="Zylstra G.J."/>
            <person name="Wawrik B."/>
        </authorList>
    </citation>
    <scope>NUCLEOTIDE SEQUENCE [LARGE SCALE GENOMIC DNA]</scope>
    <source>
        <strain evidence="14 15">AK-01</strain>
    </source>
</reference>
<keyword evidence="8" id="KW-0902">Two-component regulatory system</keyword>
<dbReference type="CDD" id="cd00082">
    <property type="entry name" value="HisKA"/>
    <property type="match status" value="1"/>
</dbReference>
<dbReference type="RefSeq" id="WP_015949146.1">
    <property type="nucleotide sequence ID" value="NC_011768.1"/>
</dbReference>
<dbReference type="PROSITE" id="PS50109">
    <property type="entry name" value="HIS_KIN"/>
    <property type="match status" value="1"/>
</dbReference>
<dbReference type="SMART" id="SM00091">
    <property type="entry name" value="PAS"/>
    <property type="match status" value="4"/>
</dbReference>
<keyword evidence="5" id="KW-0547">Nucleotide-binding</keyword>
<keyword evidence="4" id="KW-0808">Transferase</keyword>
<dbReference type="Proteomes" id="UP000000739">
    <property type="component" value="Chromosome"/>
</dbReference>
<evidence type="ECO:0000256" key="1">
    <source>
        <dbReference type="ARBA" id="ARBA00000085"/>
    </source>
</evidence>
<dbReference type="PANTHER" id="PTHR43065">
    <property type="entry name" value="SENSOR HISTIDINE KINASE"/>
    <property type="match status" value="1"/>
</dbReference>
<dbReference type="InterPro" id="IPR013767">
    <property type="entry name" value="PAS_fold"/>
</dbReference>
<evidence type="ECO:0000256" key="3">
    <source>
        <dbReference type="ARBA" id="ARBA00022553"/>
    </source>
</evidence>
<dbReference type="PROSITE" id="PS50110">
    <property type="entry name" value="RESPONSE_REGULATORY"/>
    <property type="match status" value="1"/>
</dbReference>
<dbReference type="InterPro" id="IPR036097">
    <property type="entry name" value="HisK_dim/P_sf"/>
</dbReference>
<dbReference type="NCBIfam" id="TIGR00229">
    <property type="entry name" value="sensory_box"/>
    <property type="match status" value="3"/>
</dbReference>
<dbReference type="KEGG" id="dal:Dalk_4421"/>
<evidence type="ECO:0000259" key="12">
    <source>
        <dbReference type="PROSITE" id="PS50112"/>
    </source>
</evidence>
<keyword evidence="15" id="KW-1185">Reference proteome</keyword>
<name>B8FND1_DESAL</name>
<dbReference type="EMBL" id="CP001322">
    <property type="protein sequence ID" value="ACL06100.1"/>
    <property type="molecule type" value="Genomic_DNA"/>
</dbReference>
<dbReference type="InterPro" id="IPR003018">
    <property type="entry name" value="GAF"/>
</dbReference>
<feature type="domain" description="PAS" evidence="12">
    <location>
        <begin position="189"/>
        <end position="259"/>
    </location>
</feature>
<dbReference type="GO" id="GO:0005524">
    <property type="term" value="F:ATP binding"/>
    <property type="evidence" value="ECO:0007669"/>
    <property type="project" value="UniProtKB-KW"/>
</dbReference>
<dbReference type="GO" id="GO:0006355">
    <property type="term" value="P:regulation of DNA-templated transcription"/>
    <property type="evidence" value="ECO:0007669"/>
    <property type="project" value="InterPro"/>
</dbReference>
<proteinExistence type="predicted"/>
<dbReference type="Gene3D" id="3.30.450.40">
    <property type="match status" value="1"/>
</dbReference>
<dbReference type="SUPFAM" id="SSF52172">
    <property type="entry name" value="CheY-like"/>
    <property type="match status" value="1"/>
</dbReference>
<gene>
    <name evidence="14" type="ordered locus">Dalk_4421</name>
</gene>
<dbReference type="PRINTS" id="PR00344">
    <property type="entry name" value="BCTRLSENSOR"/>
</dbReference>
<organism evidence="14 15">
    <name type="scientific">Desulfatibacillum aliphaticivorans</name>
    <dbReference type="NCBI Taxonomy" id="218208"/>
    <lineage>
        <taxon>Bacteria</taxon>
        <taxon>Pseudomonadati</taxon>
        <taxon>Thermodesulfobacteriota</taxon>
        <taxon>Desulfobacteria</taxon>
        <taxon>Desulfobacterales</taxon>
        <taxon>Desulfatibacillaceae</taxon>
        <taxon>Desulfatibacillum</taxon>
    </lineage>
</organism>
<evidence type="ECO:0000313" key="15">
    <source>
        <dbReference type="Proteomes" id="UP000000739"/>
    </source>
</evidence>
<dbReference type="SUPFAM" id="SSF55781">
    <property type="entry name" value="GAF domain-like"/>
    <property type="match status" value="1"/>
</dbReference>
<evidence type="ECO:0000259" key="10">
    <source>
        <dbReference type="PROSITE" id="PS50109"/>
    </source>
</evidence>